<keyword evidence="1" id="KW-0175">Coiled coil</keyword>
<evidence type="ECO:0000313" key="3">
    <source>
        <dbReference type="EnsemblProtists" id="PYU1_T007982"/>
    </source>
</evidence>
<dbReference type="eggNOG" id="ENOG502RNWW">
    <property type="taxonomic scope" value="Eukaryota"/>
</dbReference>
<dbReference type="AlphaFoldDB" id="K3WSN8"/>
<dbReference type="Proteomes" id="UP000019132">
    <property type="component" value="Unassembled WGS sequence"/>
</dbReference>
<dbReference type="EnsemblProtists" id="PYU1_T007982">
    <property type="protein sequence ID" value="PYU1_T007982"/>
    <property type="gene ID" value="PYU1_G007966"/>
</dbReference>
<feature type="compositionally biased region" description="Low complexity" evidence="2">
    <location>
        <begin position="292"/>
        <end position="311"/>
    </location>
</feature>
<proteinExistence type="predicted"/>
<protein>
    <submittedName>
        <fullName evidence="3">Uncharacterized protein</fullName>
    </submittedName>
</protein>
<organism evidence="3 4">
    <name type="scientific">Globisporangium ultimum (strain ATCC 200006 / CBS 805.95 / DAOM BR144)</name>
    <name type="common">Pythium ultimum</name>
    <dbReference type="NCBI Taxonomy" id="431595"/>
    <lineage>
        <taxon>Eukaryota</taxon>
        <taxon>Sar</taxon>
        <taxon>Stramenopiles</taxon>
        <taxon>Oomycota</taxon>
        <taxon>Peronosporomycetes</taxon>
        <taxon>Pythiales</taxon>
        <taxon>Pythiaceae</taxon>
        <taxon>Globisporangium</taxon>
    </lineage>
</organism>
<feature type="coiled-coil region" evidence="1">
    <location>
        <begin position="21"/>
        <end position="48"/>
    </location>
</feature>
<evidence type="ECO:0000256" key="2">
    <source>
        <dbReference type="SAM" id="MobiDB-lite"/>
    </source>
</evidence>
<feature type="compositionally biased region" description="Acidic residues" evidence="2">
    <location>
        <begin position="710"/>
        <end position="726"/>
    </location>
</feature>
<dbReference type="EMBL" id="GL376617">
    <property type="status" value="NOT_ANNOTATED_CDS"/>
    <property type="molecule type" value="Genomic_DNA"/>
</dbReference>
<feature type="compositionally biased region" description="Polar residues" evidence="2">
    <location>
        <begin position="642"/>
        <end position="657"/>
    </location>
</feature>
<feature type="coiled-coil region" evidence="1">
    <location>
        <begin position="509"/>
        <end position="543"/>
    </location>
</feature>
<accession>K3WSN8</accession>
<dbReference type="STRING" id="431595.K3WSN8"/>
<reference evidence="4" key="1">
    <citation type="journal article" date="2010" name="Genome Biol.">
        <title>Genome sequence of the necrotrophic plant pathogen Pythium ultimum reveals original pathogenicity mechanisms and effector repertoire.</title>
        <authorList>
            <person name="Levesque C.A."/>
            <person name="Brouwer H."/>
            <person name="Cano L."/>
            <person name="Hamilton J.P."/>
            <person name="Holt C."/>
            <person name="Huitema E."/>
            <person name="Raffaele S."/>
            <person name="Robideau G.P."/>
            <person name="Thines M."/>
            <person name="Win J."/>
            <person name="Zerillo M.M."/>
            <person name="Beakes G.W."/>
            <person name="Boore J.L."/>
            <person name="Busam D."/>
            <person name="Dumas B."/>
            <person name="Ferriera S."/>
            <person name="Fuerstenberg S.I."/>
            <person name="Gachon C.M."/>
            <person name="Gaulin E."/>
            <person name="Govers F."/>
            <person name="Grenville-Briggs L."/>
            <person name="Horner N."/>
            <person name="Hostetler J."/>
            <person name="Jiang R.H."/>
            <person name="Johnson J."/>
            <person name="Krajaejun T."/>
            <person name="Lin H."/>
            <person name="Meijer H.J."/>
            <person name="Moore B."/>
            <person name="Morris P."/>
            <person name="Phuntmart V."/>
            <person name="Puiu D."/>
            <person name="Shetty J."/>
            <person name="Stajich J.E."/>
            <person name="Tripathy S."/>
            <person name="Wawra S."/>
            <person name="van West P."/>
            <person name="Whitty B.R."/>
            <person name="Coutinho P.M."/>
            <person name="Henrissat B."/>
            <person name="Martin F."/>
            <person name="Thomas P.D."/>
            <person name="Tyler B.M."/>
            <person name="De Vries R.P."/>
            <person name="Kamoun S."/>
            <person name="Yandell M."/>
            <person name="Tisserat N."/>
            <person name="Buell C.R."/>
        </authorList>
    </citation>
    <scope>NUCLEOTIDE SEQUENCE</scope>
    <source>
        <strain evidence="4">DAOM:BR144</strain>
    </source>
</reference>
<feature type="region of interest" description="Disordered" evidence="2">
    <location>
        <begin position="292"/>
        <end position="316"/>
    </location>
</feature>
<feature type="compositionally biased region" description="Basic and acidic residues" evidence="2">
    <location>
        <begin position="659"/>
        <end position="668"/>
    </location>
</feature>
<dbReference type="HOGENOM" id="CLU_300667_0_0_1"/>
<keyword evidence="4" id="KW-1185">Reference proteome</keyword>
<feature type="coiled-coil region" evidence="1">
    <location>
        <begin position="866"/>
        <end position="900"/>
    </location>
</feature>
<feature type="coiled-coil region" evidence="1">
    <location>
        <begin position="402"/>
        <end position="466"/>
    </location>
</feature>
<name>K3WSN8_GLOUD</name>
<reference evidence="3" key="3">
    <citation type="submission" date="2015-02" db="UniProtKB">
        <authorList>
            <consortium name="EnsemblProtists"/>
        </authorList>
    </citation>
    <scope>IDENTIFICATION</scope>
    <source>
        <strain evidence="3">DAOM BR144</strain>
    </source>
</reference>
<evidence type="ECO:0000256" key="1">
    <source>
        <dbReference type="SAM" id="Coils"/>
    </source>
</evidence>
<evidence type="ECO:0000313" key="4">
    <source>
        <dbReference type="Proteomes" id="UP000019132"/>
    </source>
</evidence>
<feature type="region of interest" description="Disordered" evidence="2">
    <location>
        <begin position="805"/>
        <end position="842"/>
    </location>
</feature>
<feature type="compositionally biased region" description="Polar residues" evidence="2">
    <location>
        <begin position="98"/>
        <end position="108"/>
    </location>
</feature>
<feature type="region of interest" description="Disordered" evidence="2">
    <location>
        <begin position="642"/>
        <end position="785"/>
    </location>
</feature>
<dbReference type="OMA" id="ATHTMER"/>
<reference evidence="4" key="2">
    <citation type="submission" date="2010-04" db="EMBL/GenBank/DDBJ databases">
        <authorList>
            <person name="Buell R."/>
            <person name="Hamilton J."/>
            <person name="Hostetler J."/>
        </authorList>
    </citation>
    <scope>NUCLEOTIDE SEQUENCE [LARGE SCALE GENOMIC DNA]</scope>
    <source>
        <strain evidence="4">DAOM:BR144</strain>
    </source>
</reference>
<feature type="region of interest" description="Disordered" evidence="2">
    <location>
        <begin position="98"/>
        <end position="122"/>
    </location>
</feature>
<dbReference type="InParanoid" id="K3WSN8"/>
<sequence>MAESAAPFSPSTTTRCARPDCISLREELELLRGDVQELAAENEHLHDTIVQRDAEAQTQHQESARHQEDFLETVAEKDREIERLAQVVHELTASLQQQQVTQRTTSGETKAPAQGASVNDGERGAQWEQECLVLRGKNAALEVKLVELRAKAQETASATHTMERMAQDANAKVSELYKVLKENELLRGEMRELEDALKRISEIAMEHEATVKVLYEHQNDYREAIDEQTIEITQLHTKIETLEQEKQLLEAKLIDMDERESDVEVLLKEAKMKSDMEKAVLRAELDELLKKLQQQQQQQKSIPPSSASASSAKRDDGHDIAAAEMEELEKQLERLQELRIKDKATIGELNQRIAQQQSDLESLVEHLDVDVATETAVQTAIASEQAKTATMRHDHVKLTRRLKEQQDVLRDMEFRQAQLEKELVDAQAWNAKYEQNAGLEDVMKFQKQLRKQLEKQQHANVTLRNQLNDQVDAVGKLHIAFDRLKVETGKPPSFEYDDLAIENHLKGELAVNQAVMSQMEHQIQELEAERVRLLQKLRDQARLTGHKLYETHGLTTEQWQVVEEFIDRVKRTPEVTKRLLFSGVGDHVAISDSSSPPQGDRKDAELLVKHEKELMTLYTEKMELVQEIDRLRDEVERSQTQTLVSQNAQEATITPKHSASKEAIKRMQEQIQQLQEEQEKQKRKREAGGRSFNDAKPDRAVDVSATARDSDDDVDSLSGDDEDAGDANEPPSERVEANSAAKQQNGTQTSPAKNNDQEGSSGATISRPASESPNPRTSSERNDWPTSAEGFAMAVAKALESRLAGLHQQQPPQTAIERHSPQDVPSPQQPKGKVAASKPSRVPTVDNVAFETEEEMTLLIDVMKELNVCLDELVKSEAQNEELQQQIAHHEDAFKALTDQHTILYQHFFHMHEEYTQSDTRLQRELVEMKHENHDLTLKCQRLESSLHLVQPADLSVVGVDSETRLRIEVLELTRKVAVYEVNEARFRRKYQQIHD</sequence>
<feature type="compositionally biased region" description="Polar residues" evidence="2">
    <location>
        <begin position="740"/>
        <end position="777"/>
    </location>
</feature>
<dbReference type="VEuPathDB" id="FungiDB:PYU1_G007966"/>